<keyword evidence="2" id="KW-1185">Reference proteome</keyword>
<gene>
    <name evidence="1" type="ORF">R1flu_003602</name>
</gene>
<protein>
    <submittedName>
        <fullName evidence="1">Uncharacterized protein</fullName>
    </submittedName>
</protein>
<sequence length="92" mass="10355">MKDRAEDAMMFLSKAGKETLKIVVLSWTSIPGCYFAFGDVKFVPRVSEHQLDVIVYSCPLKENGYDKDVKGVKLYEPALHKSTATHDEADMI</sequence>
<organism evidence="1 2">
    <name type="scientific">Riccia fluitans</name>
    <dbReference type="NCBI Taxonomy" id="41844"/>
    <lineage>
        <taxon>Eukaryota</taxon>
        <taxon>Viridiplantae</taxon>
        <taxon>Streptophyta</taxon>
        <taxon>Embryophyta</taxon>
        <taxon>Marchantiophyta</taxon>
        <taxon>Marchantiopsida</taxon>
        <taxon>Marchantiidae</taxon>
        <taxon>Marchantiales</taxon>
        <taxon>Ricciaceae</taxon>
        <taxon>Riccia</taxon>
    </lineage>
</organism>
<dbReference type="EMBL" id="JBHFFA010000006">
    <property type="protein sequence ID" value="KAL2623397.1"/>
    <property type="molecule type" value="Genomic_DNA"/>
</dbReference>
<evidence type="ECO:0000313" key="1">
    <source>
        <dbReference type="EMBL" id="KAL2623397.1"/>
    </source>
</evidence>
<name>A0ABD1Y9G5_9MARC</name>
<accession>A0ABD1Y9G5</accession>
<dbReference type="AlphaFoldDB" id="A0ABD1Y9G5"/>
<comment type="caution">
    <text evidence="1">The sequence shown here is derived from an EMBL/GenBank/DDBJ whole genome shotgun (WGS) entry which is preliminary data.</text>
</comment>
<reference evidence="1 2" key="1">
    <citation type="submission" date="2024-09" db="EMBL/GenBank/DDBJ databases">
        <title>Chromosome-scale assembly of Riccia fluitans.</title>
        <authorList>
            <person name="Paukszto L."/>
            <person name="Sawicki J."/>
            <person name="Karawczyk K."/>
            <person name="Piernik-Szablinska J."/>
            <person name="Szczecinska M."/>
            <person name="Mazdziarz M."/>
        </authorList>
    </citation>
    <scope>NUCLEOTIDE SEQUENCE [LARGE SCALE GENOMIC DNA]</scope>
    <source>
        <strain evidence="1">Rf_01</strain>
        <tissue evidence="1">Aerial parts of the thallus</tissue>
    </source>
</reference>
<evidence type="ECO:0000313" key="2">
    <source>
        <dbReference type="Proteomes" id="UP001605036"/>
    </source>
</evidence>
<dbReference type="Proteomes" id="UP001605036">
    <property type="component" value="Unassembled WGS sequence"/>
</dbReference>
<proteinExistence type="predicted"/>